<dbReference type="NCBIfam" id="TIGR01730">
    <property type="entry name" value="RND_mfp"/>
    <property type="match status" value="1"/>
</dbReference>
<feature type="domain" description="Multidrug resistance protein MdtA-like barrel-sandwich hybrid" evidence="7">
    <location>
        <begin position="64"/>
        <end position="204"/>
    </location>
</feature>
<dbReference type="Gene3D" id="2.40.30.170">
    <property type="match status" value="1"/>
</dbReference>
<protein>
    <submittedName>
        <fullName evidence="10">Efflux RND transporter periplasmic adaptor subunit</fullName>
    </submittedName>
</protein>
<dbReference type="Pfam" id="PF25917">
    <property type="entry name" value="BSH_RND"/>
    <property type="match status" value="1"/>
</dbReference>
<feature type="signal peptide" evidence="5">
    <location>
        <begin position="1"/>
        <end position="26"/>
    </location>
</feature>
<dbReference type="InterPro" id="IPR058627">
    <property type="entry name" value="MdtA-like_C"/>
</dbReference>
<evidence type="ECO:0000256" key="1">
    <source>
        <dbReference type="ARBA" id="ARBA00004196"/>
    </source>
</evidence>
<name>A0ABU3EF44_9RHOB</name>
<dbReference type="SUPFAM" id="SSF111369">
    <property type="entry name" value="HlyD-like secretion proteins"/>
    <property type="match status" value="1"/>
</dbReference>
<sequence>MRFGQTMSKWVALLLVSGLATTPAWAQHRQAQKGPREVGVMVTSEEDVPYTVTLPGRAIAYQQTAIRPQVGGEILEITYDPARPVKTGDVLFRIDPETLAAALAAAEAGVAGAEATLTEAQNTVTRYIRLEGKGVSAVDRAAAEVALKQAEANLKSAEAARDSARLSLDRTQITSPIDGMADVAEVSVGDIVTANQSEALTTITQLDRIYVDVSESSASILRNRAQIDKGKLVSTGEVQAQLTLETGEEYKGAGRIVSPGIAVSPTTGTVPIRLQFDNPDKLILPGQFLRVEMTLGSTRAVLVPQRATRRASDGTLTAFVVRDGQTQQVTLSAQGNYRNNWVVIQGISPGEQLVLDGLDNLRAGAEVKTVPVRIDEQGVVREVDAKAEGDQPAAGQNKDVQASGDQDKAQSDKAGQDKAAGGN</sequence>
<evidence type="ECO:0000259" key="6">
    <source>
        <dbReference type="Pfam" id="PF25876"/>
    </source>
</evidence>
<dbReference type="Pfam" id="PF25967">
    <property type="entry name" value="RND-MFP_C"/>
    <property type="match status" value="1"/>
</dbReference>
<evidence type="ECO:0000256" key="2">
    <source>
        <dbReference type="ARBA" id="ARBA00009477"/>
    </source>
</evidence>
<dbReference type="Gene3D" id="1.10.287.470">
    <property type="entry name" value="Helix hairpin bin"/>
    <property type="match status" value="1"/>
</dbReference>
<dbReference type="InterPro" id="IPR058625">
    <property type="entry name" value="MdtA-like_BSH"/>
</dbReference>
<dbReference type="InterPro" id="IPR058624">
    <property type="entry name" value="MdtA-like_HH"/>
</dbReference>
<feature type="domain" description="Multidrug resistance protein MdtA-like beta-barrel" evidence="8">
    <location>
        <begin position="209"/>
        <end position="296"/>
    </location>
</feature>
<comment type="caution">
    <text evidence="10">The sequence shown here is derived from an EMBL/GenBank/DDBJ whole genome shotgun (WGS) entry which is preliminary data.</text>
</comment>
<reference evidence="11" key="1">
    <citation type="submission" date="2023-07" db="EMBL/GenBank/DDBJ databases">
        <title>Characterization of two Paracoccaceae strains isolated from Phycosphere and proposal of Xinfangfangia lacusdiani sp. nov.</title>
        <authorList>
            <person name="Deng Y."/>
            <person name="Zhang Y.Q."/>
        </authorList>
    </citation>
    <scope>NUCLEOTIDE SEQUENCE [LARGE SCALE GENOMIC DNA]</scope>
    <source>
        <strain evidence="11">CPCC 101403</strain>
    </source>
</reference>
<keyword evidence="11" id="KW-1185">Reference proteome</keyword>
<accession>A0ABU3EF44</accession>
<dbReference type="EMBL" id="JAVRQI010000009">
    <property type="protein sequence ID" value="MDT1062858.1"/>
    <property type="molecule type" value="Genomic_DNA"/>
</dbReference>
<evidence type="ECO:0000259" key="7">
    <source>
        <dbReference type="Pfam" id="PF25917"/>
    </source>
</evidence>
<dbReference type="Gene3D" id="2.40.50.100">
    <property type="match status" value="1"/>
</dbReference>
<evidence type="ECO:0000313" key="11">
    <source>
        <dbReference type="Proteomes" id="UP001251085"/>
    </source>
</evidence>
<evidence type="ECO:0000256" key="5">
    <source>
        <dbReference type="SAM" id="SignalP"/>
    </source>
</evidence>
<gene>
    <name evidence="10" type="ORF">RM190_13345</name>
</gene>
<dbReference type="Pfam" id="PF25876">
    <property type="entry name" value="HH_MFP_RND"/>
    <property type="match status" value="1"/>
</dbReference>
<evidence type="ECO:0000259" key="8">
    <source>
        <dbReference type="Pfam" id="PF25944"/>
    </source>
</evidence>
<keyword evidence="3" id="KW-0175">Coiled coil</keyword>
<dbReference type="Gene3D" id="2.40.420.20">
    <property type="match status" value="1"/>
</dbReference>
<evidence type="ECO:0000259" key="9">
    <source>
        <dbReference type="Pfam" id="PF25967"/>
    </source>
</evidence>
<evidence type="ECO:0000256" key="4">
    <source>
        <dbReference type="SAM" id="MobiDB-lite"/>
    </source>
</evidence>
<comment type="similarity">
    <text evidence="2">Belongs to the membrane fusion protein (MFP) (TC 8.A.1) family.</text>
</comment>
<feature type="domain" description="Multidrug resistance protein MdtA-like C-terminal permuted SH3" evidence="9">
    <location>
        <begin position="300"/>
        <end position="359"/>
    </location>
</feature>
<proteinExistence type="inferred from homology"/>
<comment type="subcellular location">
    <subcellularLocation>
        <location evidence="1">Cell envelope</location>
    </subcellularLocation>
</comment>
<dbReference type="InterPro" id="IPR006143">
    <property type="entry name" value="RND_pump_MFP"/>
</dbReference>
<feature type="domain" description="Multidrug resistance protein MdtA-like alpha-helical hairpin" evidence="6">
    <location>
        <begin position="103"/>
        <end position="170"/>
    </location>
</feature>
<feature type="coiled-coil region" evidence="3">
    <location>
        <begin position="103"/>
        <end position="167"/>
    </location>
</feature>
<dbReference type="InterPro" id="IPR058626">
    <property type="entry name" value="MdtA-like_b-barrel"/>
</dbReference>
<evidence type="ECO:0000313" key="10">
    <source>
        <dbReference type="EMBL" id="MDT1062858.1"/>
    </source>
</evidence>
<organism evidence="10 11">
    <name type="scientific">Paracoccus broussonetiae</name>
    <dbReference type="NCBI Taxonomy" id="3075834"/>
    <lineage>
        <taxon>Bacteria</taxon>
        <taxon>Pseudomonadati</taxon>
        <taxon>Pseudomonadota</taxon>
        <taxon>Alphaproteobacteria</taxon>
        <taxon>Rhodobacterales</taxon>
        <taxon>Paracoccaceae</taxon>
        <taxon>Paracoccus</taxon>
    </lineage>
</organism>
<feature type="region of interest" description="Disordered" evidence="4">
    <location>
        <begin position="381"/>
        <end position="423"/>
    </location>
</feature>
<feature type="compositionally biased region" description="Basic and acidic residues" evidence="4">
    <location>
        <begin position="405"/>
        <end position="416"/>
    </location>
</feature>
<evidence type="ECO:0000256" key="3">
    <source>
        <dbReference type="SAM" id="Coils"/>
    </source>
</evidence>
<feature type="chain" id="PRO_5046118096" evidence="5">
    <location>
        <begin position="27"/>
        <end position="423"/>
    </location>
</feature>
<dbReference type="Pfam" id="PF25944">
    <property type="entry name" value="Beta-barrel_RND"/>
    <property type="match status" value="1"/>
</dbReference>
<dbReference type="PANTHER" id="PTHR30158">
    <property type="entry name" value="ACRA/E-RELATED COMPONENT OF DRUG EFFLUX TRANSPORTER"/>
    <property type="match status" value="1"/>
</dbReference>
<dbReference type="RefSeq" id="WP_311759951.1">
    <property type="nucleotide sequence ID" value="NZ_JAVRQI010000009.1"/>
</dbReference>
<dbReference type="Proteomes" id="UP001251085">
    <property type="component" value="Unassembled WGS sequence"/>
</dbReference>
<keyword evidence="5" id="KW-0732">Signal</keyword>